<feature type="transmembrane region" description="Helical" evidence="6">
    <location>
        <begin position="48"/>
        <end position="67"/>
    </location>
</feature>
<keyword evidence="3 6" id="KW-0812">Transmembrane</keyword>
<keyword evidence="4 6" id="KW-1133">Transmembrane helix</keyword>
<keyword evidence="9" id="KW-1185">Reference proteome</keyword>
<feature type="transmembrane region" description="Helical" evidence="6">
    <location>
        <begin position="302"/>
        <end position="320"/>
    </location>
</feature>
<feature type="transmembrane region" description="Helical" evidence="6">
    <location>
        <begin position="168"/>
        <end position="186"/>
    </location>
</feature>
<evidence type="ECO:0000313" key="8">
    <source>
        <dbReference type="EMBL" id="SOD69189.1"/>
    </source>
</evidence>
<dbReference type="CDD" id="cd17321">
    <property type="entry name" value="MFS_MMR_MDR_like"/>
    <property type="match status" value="1"/>
</dbReference>
<sequence>MQNQTEFIGNNRLLTGMVLGVLTFWLFYQSMFVVVPALQKDLAMPDTSLNAVIGLGSLFSGCFIILMGGLADRFGRVKFTYLGFGLNILACMVLYFSRDVYSFGAGRILQGLSAACIMPATMSLIKNYYHGAERQRAFSFWSIGSFGGSGLSSIVGGALGTYWGWKSIFLLSIAISILGMILIKGTPESQSHETAKKYDYIGLFSCVLGLLALNLLITKGFRWGLGEPMTWVMLLGFVVMATVFFITEKRLQHGAFLDFALFQNRGFNGACLSNFLLNIMVGTLLVNNIYLQKAHGLTAFQAGLRTLGYVALVMVMIRVSEKLLQKWGYKKPMWLGTSMTSVGVLLLSLTMLPPDVYLVLVPFAFAVFGFGLGCYSTPAADCAMVNVPLDKAGVGAGVFKMASALGASFGIATATTIFTLVSTGSGLHTGAQVAFLTMCGFGVLSTLAVWFVVPKVMPEKA</sequence>
<feature type="transmembrane region" description="Helical" evidence="6">
    <location>
        <begin position="357"/>
        <end position="377"/>
    </location>
</feature>
<dbReference type="Gene3D" id="1.20.1250.20">
    <property type="entry name" value="MFS general substrate transporter like domains"/>
    <property type="match status" value="1"/>
</dbReference>
<accession>A0A286EE97</accession>
<dbReference type="Pfam" id="PF07690">
    <property type="entry name" value="MFS_1"/>
    <property type="match status" value="1"/>
</dbReference>
<gene>
    <name evidence="8" type="ORF">SAMN02746062_01561</name>
</gene>
<feature type="transmembrane region" description="Helical" evidence="6">
    <location>
        <begin position="229"/>
        <end position="246"/>
    </location>
</feature>
<feature type="domain" description="Major facilitator superfamily (MFS) profile" evidence="7">
    <location>
        <begin position="13"/>
        <end position="457"/>
    </location>
</feature>
<dbReference type="InterPro" id="IPR020846">
    <property type="entry name" value="MFS_dom"/>
</dbReference>
<dbReference type="AlphaFoldDB" id="A0A286EE97"/>
<dbReference type="Proteomes" id="UP000219669">
    <property type="component" value="Unassembled WGS sequence"/>
</dbReference>
<dbReference type="InterPro" id="IPR036259">
    <property type="entry name" value="MFS_trans_sf"/>
</dbReference>
<feature type="transmembrane region" description="Helical" evidence="6">
    <location>
        <begin position="12"/>
        <end position="28"/>
    </location>
</feature>
<evidence type="ECO:0000256" key="1">
    <source>
        <dbReference type="ARBA" id="ARBA00004141"/>
    </source>
</evidence>
<feature type="transmembrane region" description="Helical" evidence="6">
    <location>
        <begin position="332"/>
        <end position="351"/>
    </location>
</feature>
<evidence type="ECO:0000256" key="4">
    <source>
        <dbReference type="ARBA" id="ARBA00022989"/>
    </source>
</evidence>
<dbReference type="PROSITE" id="PS50850">
    <property type="entry name" value="MFS"/>
    <property type="match status" value="1"/>
</dbReference>
<evidence type="ECO:0000256" key="2">
    <source>
        <dbReference type="ARBA" id="ARBA00022448"/>
    </source>
</evidence>
<feature type="transmembrane region" description="Helical" evidence="6">
    <location>
        <begin position="433"/>
        <end position="453"/>
    </location>
</feature>
<dbReference type="Gene3D" id="1.20.1720.10">
    <property type="entry name" value="Multidrug resistance protein D"/>
    <property type="match status" value="1"/>
</dbReference>
<feature type="transmembrane region" description="Helical" evidence="6">
    <location>
        <begin position="137"/>
        <end position="162"/>
    </location>
</feature>
<dbReference type="PANTHER" id="PTHR42718">
    <property type="entry name" value="MAJOR FACILITATOR SUPERFAMILY MULTIDRUG TRANSPORTER MFSC"/>
    <property type="match status" value="1"/>
</dbReference>
<dbReference type="PANTHER" id="PTHR42718:SF9">
    <property type="entry name" value="MAJOR FACILITATOR SUPERFAMILY MULTIDRUG TRANSPORTER MFSC"/>
    <property type="match status" value="1"/>
</dbReference>
<name>A0A286EE97_9NEIS</name>
<dbReference type="RefSeq" id="WP_097114584.1">
    <property type="nucleotide sequence ID" value="NZ_CP083931.1"/>
</dbReference>
<evidence type="ECO:0000256" key="3">
    <source>
        <dbReference type="ARBA" id="ARBA00022692"/>
    </source>
</evidence>
<dbReference type="GO" id="GO:0022857">
    <property type="term" value="F:transmembrane transporter activity"/>
    <property type="evidence" value="ECO:0007669"/>
    <property type="project" value="InterPro"/>
</dbReference>
<feature type="transmembrane region" description="Helical" evidence="6">
    <location>
        <begin position="267"/>
        <end position="290"/>
    </location>
</feature>
<organism evidence="8 9">
    <name type="scientific">Alysiella filiformis DSM 16848</name>
    <dbReference type="NCBI Taxonomy" id="1120981"/>
    <lineage>
        <taxon>Bacteria</taxon>
        <taxon>Pseudomonadati</taxon>
        <taxon>Pseudomonadota</taxon>
        <taxon>Betaproteobacteria</taxon>
        <taxon>Neisseriales</taxon>
        <taxon>Neisseriaceae</taxon>
        <taxon>Alysiella</taxon>
    </lineage>
</organism>
<dbReference type="EMBL" id="OCNF01000013">
    <property type="protein sequence ID" value="SOD69189.1"/>
    <property type="molecule type" value="Genomic_DNA"/>
</dbReference>
<dbReference type="GO" id="GO:0016020">
    <property type="term" value="C:membrane"/>
    <property type="evidence" value="ECO:0007669"/>
    <property type="project" value="UniProtKB-SubCell"/>
</dbReference>
<feature type="transmembrane region" description="Helical" evidence="6">
    <location>
        <begin position="198"/>
        <end position="217"/>
    </location>
</feature>
<evidence type="ECO:0000313" key="9">
    <source>
        <dbReference type="Proteomes" id="UP000219669"/>
    </source>
</evidence>
<protein>
    <submittedName>
        <fullName evidence="8">MFS transporter, DHA2 family, multidrug resistance protein</fullName>
    </submittedName>
</protein>
<feature type="transmembrane region" description="Helical" evidence="6">
    <location>
        <begin position="108"/>
        <end position="125"/>
    </location>
</feature>
<dbReference type="SUPFAM" id="SSF103473">
    <property type="entry name" value="MFS general substrate transporter"/>
    <property type="match status" value="1"/>
</dbReference>
<reference evidence="8 9" key="1">
    <citation type="submission" date="2017-09" db="EMBL/GenBank/DDBJ databases">
        <authorList>
            <person name="Ehlers B."/>
            <person name="Leendertz F.H."/>
        </authorList>
    </citation>
    <scope>NUCLEOTIDE SEQUENCE [LARGE SCALE GENOMIC DNA]</scope>
    <source>
        <strain evidence="8 9">DSM 16848</strain>
    </source>
</reference>
<dbReference type="OrthoDB" id="9807274at2"/>
<evidence type="ECO:0000259" key="7">
    <source>
        <dbReference type="PROSITE" id="PS50850"/>
    </source>
</evidence>
<evidence type="ECO:0000256" key="6">
    <source>
        <dbReference type="SAM" id="Phobius"/>
    </source>
</evidence>
<feature type="transmembrane region" description="Helical" evidence="6">
    <location>
        <begin position="398"/>
        <end position="421"/>
    </location>
</feature>
<dbReference type="InterPro" id="IPR011701">
    <property type="entry name" value="MFS"/>
</dbReference>
<evidence type="ECO:0000256" key="5">
    <source>
        <dbReference type="ARBA" id="ARBA00023136"/>
    </source>
</evidence>
<feature type="transmembrane region" description="Helical" evidence="6">
    <location>
        <begin position="79"/>
        <end position="96"/>
    </location>
</feature>
<keyword evidence="2" id="KW-0813">Transport</keyword>
<comment type="subcellular location">
    <subcellularLocation>
        <location evidence="1">Membrane</location>
        <topology evidence="1">Multi-pass membrane protein</topology>
    </subcellularLocation>
</comment>
<proteinExistence type="predicted"/>
<keyword evidence="5 6" id="KW-0472">Membrane</keyword>